<gene>
    <name evidence="1" type="ORF">L2E82_02818</name>
</gene>
<evidence type="ECO:0000313" key="1">
    <source>
        <dbReference type="EMBL" id="KAI3790008.1"/>
    </source>
</evidence>
<organism evidence="1 2">
    <name type="scientific">Cichorium intybus</name>
    <name type="common">Chicory</name>
    <dbReference type="NCBI Taxonomy" id="13427"/>
    <lineage>
        <taxon>Eukaryota</taxon>
        <taxon>Viridiplantae</taxon>
        <taxon>Streptophyta</taxon>
        <taxon>Embryophyta</taxon>
        <taxon>Tracheophyta</taxon>
        <taxon>Spermatophyta</taxon>
        <taxon>Magnoliopsida</taxon>
        <taxon>eudicotyledons</taxon>
        <taxon>Gunneridae</taxon>
        <taxon>Pentapetalae</taxon>
        <taxon>asterids</taxon>
        <taxon>campanulids</taxon>
        <taxon>Asterales</taxon>
        <taxon>Asteraceae</taxon>
        <taxon>Cichorioideae</taxon>
        <taxon>Cichorieae</taxon>
        <taxon>Cichoriinae</taxon>
        <taxon>Cichorium</taxon>
    </lineage>
</organism>
<proteinExistence type="predicted"/>
<dbReference type="EMBL" id="CM042009">
    <property type="protein sequence ID" value="KAI3790008.1"/>
    <property type="molecule type" value="Genomic_DNA"/>
</dbReference>
<dbReference type="Proteomes" id="UP001055811">
    <property type="component" value="Linkage Group LG01"/>
</dbReference>
<evidence type="ECO:0000313" key="2">
    <source>
        <dbReference type="Proteomes" id="UP001055811"/>
    </source>
</evidence>
<name>A0ACB9H3U7_CICIN</name>
<reference evidence="2" key="1">
    <citation type="journal article" date="2022" name="Mol. Ecol. Resour.">
        <title>The genomes of chicory, endive, great burdock and yacon provide insights into Asteraceae palaeo-polyploidization history and plant inulin production.</title>
        <authorList>
            <person name="Fan W."/>
            <person name="Wang S."/>
            <person name="Wang H."/>
            <person name="Wang A."/>
            <person name="Jiang F."/>
            <person name="Liu H."/>
            <person name="Zhao H."/>
            <person name="Xu D."/>
            <person name="Zhang Y."/>
        </authorList>
    </citation>
    <scope>NUCLEOTIDE SEQUENCE [LARGE SCALE GENOMIC DNA]</scope>
    <source>
        <strain evidence="2">cv. Punajuju</strain>
    </source>
</reference>
<accession>A0ACB9H3U7</accession>
<protein>
    <submittedName>
        <fullName evidence="1">Uncharacterized protein</fullName>
    </submittedName>
</protein>
<comment type="caution">
    <text evidence="1">The sequence shown here is derived from an EMBL/GenBank/DDBJ whole genome shotgun (WGS) entry which is preliminary data.</text>
</comment>
<reference evidence="1 2" key="2">
    <citation type="journal article" date="2022" name="Mol. Ecol. Resour.">
        <title>The genomes of chicory, endive, great burdock and yacon provide insights into Asteraceae paleo-polyploidization history and plant inulin production.</title>
        <authorList>
            <person name="Fan W."/>
            <person name="Wang S."/>
            <person name="Wang H."/>
            <person name="Wang A."/>
            <person name="Jiang F."/>
            <person name="Liu H."/>
            <person name="Zhao H."/>
            <person name="Xu D."/>
            <person name="Zhang Y."/>
        </authorList>
    </citation>
    <scope>NUCLEOTIDE SEQUENCE [LARGE SCALE GENOMIC DNA]</scope>
    <source>
        <strain evidence="2">cv. Punajuju</strain>
        <tissue evidence="1">Leaves</tissue>
    </source>
</reference>
<keyword evidence="2" id="KW-1185">Reference proteome</keyword>
<sequence length="121" mass="13620">MSEWKTIASGVDLSKHQLTPSSSAGCTKAHSPRVLDDCTTATPRSSRIASHSSRYEVLRIQIGADTIQIKLVYWGRLEFFAQMTGIMIVARFLYSSEFLGYEHGHGGGFTDGAMWWWWRCS</sequence>